<dbReference type="KEGG" id="mng:MNEG_3460"/>
<dbReference type="AlphaFoldDB" id="A0A0D2LCL9"/>
<evidence type="ECO:0008006" key="4">
    <source>
        <dbReference type="Google" id="ProtNLM"/>
    </source>
</evidence>
<dbReference type="EMBL" id="KK100654">
    <property type="protein sequence ID" value="KIZ04499.1"/>
    <property type="molecule type" value="Genomic_DNA"/>
</dbReference>
<evidence type="ECO:0000313" key="2">
    <source>
        <dbReference type="EMBL" id="KIZ04499.1"/>
    </source>
</evidence>
<accession>A0A0D2LCL9</accession>
<protein>
    <recommendedName>
        <fullName evidence="4">Ig-like domain-containing protein</fullName>
    </recommendedName>
</protein>
<dbReference type="RefSeq" id="XP_013903518.1">
    <property type="nucleotide sequence ID" value="XM_014048064.1"/>
</dbReference>
<dbReference type="GeneID" id="25736338"/>
<feature type="chain" id="PRO_5002246884" description="Ig-like domain-containing protein" evidence="1">
    <location>
        <begin position="21"/>
        <end position="631"/>
    </location>
</feature>
<feature type="signal peptide" evidence="1">
    <location>
        <begin position="1"/>
        <end position="20"/>
    </location>
</feature>
<keyword evidence="1" id="KW-0732">Signal</keyword>
<evidence type="ECO:0000313" key="3">
    <source>
        <dbReference type="Proteomes" id="UP000054498"/>
    </source>
</evidence>
<reference evidence="2 3" key="1">
    <citation type="journal article" date="2013" name="BMC Genomics">
        <title>Reconstruction of the lipid metabolism for the microalga Monoraphidium neglectum from its genome sequence reveals characteristics suitable for biofuel production.</title>
        <authorList>
            <person name="Bogen C."/>
            <person name="Al-Dilaimi A."/>
            <person name="Albersmeier A."/>
            <person name="Wichmann J."/>
            <person name="Grundmann M."/>
            <person name="Rupp O."/>
            <person name="Lauersen K.J."/>
            <person name="Blifernez-Klassen O."/>
            <person name="Kalinowski J."/>
            <person name="Goesmann A."/>
            <person name="Mussgnug J.H."/>
            <person name="Kruse O."/>
        </authorList>
    </citation>
    <scope>NUCLEOTIDE SEQUENCE [LARGE SCALE GENOMIC DNA]</scope>
    <source>
        <strain evidence="2 3">SAG 48.87</strain>
    </source>
</reference>
<gene>
    <name evidence="2" type="ORF">MNEG_3460</name>
</gene>
<evidence type="ECO:0000256" key="1">
    <source>
        <dbReference type="SAM" id="SignalP"/>
    </source>
</evidence>
<sequence>MVVVTVTLGASLSGATPVLTVTPAGTCSPKVGQDLVYECTGLGSGDSTITATASVSATCSGTGSTKVTSTTVGSSVDITVTLEGPVIGGAVLLAPIPATGVTCTIKSDTPSAKVYTCSGMGPGVTTFIATAKNSGNGCECGSSTTVLVTAVCKDYTLTVAPSDQTVYADTTTNLGSATITVTPSAQLAGVTPQFSFSPASSAACAATGKPNEYLCTKLPISVTTIITVTASKDGCTGTGTATVLVKPDCPKYTITAVSTDKDSTVIADGTTNLGTGHIKVTLSPALVGATVTFSYSKPGVECKLDAGSQTDYTCTGLPIGDTTISIKACKDGCTAHACVTIHVVYDCPKSHTITVKAVTPVVNSPTGSFEVTVSQALDGATLNITSVPTGAVCTAGAKTGLTTIYTCTGLSRDVNTVTFQATKDGCDASGSATITVQPDCSTYTIAVNPPEEAVVPGDVNNKGTITFGVTLSAPLIAAKAIPTATVDKAGATCTVTPVVAPADGKFTVTCSNLARDLNIITIEAKADGCCASATKKVKVNPNCDLYTVTVTPSELTVTADATTGKGSATFTVALSQAIINAGGKPTFKPAGIVCTDAGGGKYTCGNLPLGDTEITVSVTTQGELVRCRSGV</sequence>
<proteinExistence type="predicted"/>
<name>A0A0D2LCL9_9CHLO</name>
<organism evidence="2 3">
    <name type="scientific">Monoraphidium neglectum</name>
    <dbReference type="NCBI Taxonomy" id="145388"/>
    <lineage>
        <taxon>Eukaryota</taxon>
        <taxon>Viridiplantae</taxon>
        <taxon>Chlorophyta</taxon>
        <taxon>core chlorophytes</taxon>
        <taxon>Chlorophyceae</taxon>
        <taxon>CS clade</taxon>
        <taxon>Sphaeropleales</taxon>
        <taxon>Selenastraceae</taxon>
        <taxon>Monoraphidium</taxon>
    </lineage>
</organism>
<keyword evidence="3" id="KW-1185">Reference proteome</keyword>
<dbReference type="Proteomes" id="UP000054498">
    <property type="component" value="Unassembled WGS sequence"/>
</dbReference>